<reference evidence="2 3" key="1">
    <citation type="journal article" date="2019" name="Int. J. Syst. Evol. Microbiol.">
        <title>The Global Catalogue of Microorganisms (GCM) 10K type strain sequencing project: providing services to taxonomists for standard genome sequencing and annotation.</title>
        <authorList>
            <consortium name="The Broad Institute Genomics Platform"/>
            <consortium name="The Broad Institute Genome Sequencing Center for Infectious Disease"/>
            <person name="Wu L."/>
            <person name="Ma J."/>
        </authorList>
    </citation>
    <scope>NUCLEOTIDE SEQUENCE [LARGE SCALE GENOMIC DNA]</scope>
    <source>
        <strain evidence="2 3">JCM 3272</strain>
    </source>
</reference>
<organism evidence="2 3">
    <name type="scientific">Dactylosporangium salmoneum</name>
    <dbReference type="NCBI Taxonomy" id="53361"/>
    <lineage>
        <taxon>Bacteria</taxon>
        <taxon>Bacillati</taxon>
        <taxon>Actinomycetota</taxon>
        <taxon>Actinomycetes</taxon>
        <taxon>Micromonosporales</taxon>
        <taxon>Micromonosporaceae</taxon>
        <taxon>Dactylosporangium</taxon>
    </lineage>
</organism>
<dbReference type="EMBL" id="BAAARV010000021">
    <property type="protein sequence ID" value="GAA2341604.1"/>
    <property type="molecule type" value="Genomic_DNA"/>
</dbReference>
<keyword evidence="3" id="KW-1185">Reference proteome</keyword>
<comment type="caution">
    <text evidence="2">The sequence shown here is derived from an EMBL/GenBank/DDBJ whole genome shotgun (WGS) entry which is preliminary data.</text>
</comment>
<protein>
    <recommendedName>
        <fullName evidence="4">ABC3 transporter permease protein domain-containing protein</fullName>
    </recommendedName>
</protein>
<gene>
    <name evidence="2" type="ORF">GCM10010170_025190</name>
</gene>
<name>A0ABN3G0F0_9ACTN</name>
<keyword evidence="1" id="KW-0812">Transmembrane</keyword>
<dbReference type="Proteomes" id="UP001501444">
    <property type="component" value="Unassembled WGS sequence"/>
</dbReference>
<evidence type="ECO:0000256" key="1">
    <source>
        <dbReference type="SAM" id="Phobius"/>
    </source>
</evidence>
<evidence type="ECO:0000313" key="3">
    <source>
        <dbReference type="Proteomes" id="UP001501444"/>
    </source>
</evidence>
<feature type="transmembrane region" description="Helical" evidence="1">
    <location>
        <begin position="22"/>
        <end position="45"/>
    </location>
</feature>
<accession>A0ABN3G0F0</accession>
<evidence type="ECO:0000313" key="2">
    <source>
        <dbReference type="EMBL" id="GAA2341604.1"/>
    </source>
</evidence>
<sequence length="99" mass="10243">MVALAVLGANARQRAGFLWTEAGALVIAGVAGGLAMGTLIAFELIKVLNGIFDPPPPYPFIPWTFVITVLAAVLGTAALATAASARWTGHVDASRLRDL</sequence>
<keyword evidence="1" id="KW-0472">Membrane</keyword>
<feature type="transmembrane region" description="Helical" evidence="1">
    <location>
        <begin position="65"/>
        <end position="87"/>
    </location>
</feature>
<evidence type="ECO:0008006" key="4">
    <source>
        <dbReference type="Google" id="ProtNLM"/>
    </source>
</evidence>
<proteinExistence type="predicted"/>
<keyword evidence="1" id="KW-1133">Transmembrane helix</keyword>